<keyword evidence="1" id="KW-0809">Transit peptide</keyword>
<dbReference type="KEGG" id="pbs:Plabr_2822"/>
<keyword evidence="4" id="KW-1185">Reference proteome</keyword>
<dbReference type="AlphaFoldDB" id="F0STF9"/>
<dbReference type="HOGENOM" id="CLU_007884_6_3_0"/>
<dbReference type="PIRSF" id="PIRSF006487">
    <property type="entry name" value="GcvT"/>
    <property type="match status" value="1"/>
</dbReference>
<protein>
    <submittedName>
        <fullName evidence="3">Folate-binding protein YgfZ</fullName>
    </submittedName>
</protein>
<name>F0STF9_RUBBR</name>
<sequence>MSKQTSDEQFLAYQAAHQAAAVFDLSTRDELTLTGSDRVSFLQGFCTNDVKRLPVGGVCEAFIPNVKGRTLGHVFISAGVDQLTLDSVAQANETLLPHLDRYLIVEDVELTSTTADRRLFFVTGPKALQVISQVWPDAAALPPNAFIEVSAGEFPVTVRRVDWLGQPGFQIRVPAENGETVQSQIVQAGAVVGDESVWEAVRLEACLPDHGRDFSEDNLAQEVDRTEAAISFHKGCYLGQEPIARIDALGHVNWLLRGLKLELPEDADLAEISGAELKVDGQEKPVGTVRSVAAIPCESGESPGRSCVAMAIVRREQSVAETVLQLETKSGAVPVTVFWR</sequence>
<dbReference type="PANTHER" id="PTHR22602">
    <property type="entry name" value="TRANSFERASE CAF17, MITOCHONDRIAL-RELATED"/>
    <property type="match status" value="1"/>
</dbReference>
<evidence type="ECO:0000313" key="4">
    <source>
        <dbReference type="Proteomes" id="UP000006860"/>
    </source>
</evidence>
<evidence type="ECO:0000313" key="3">
    <source>
        <dbReference type="EMBL" id="ADY60421.1"/>
    </source>
</evidence>
<organism evidence="3 4">
    <name type="scientific">Rubinisphaera brasiliensis (strain ATCC 49424 / DSM 5305 / JCM 21570 / IAM 15109 / NBRC 103401 / IFAM 1448)</name>
    <name type="common">Planctomyces brasiliensis</name>
    <dbReference type="NCBI Taxonomy" id="756272"/>
    <lineage>
        <taxon>Bacteria</taxon>
        <taxon>Pseudomonadati</taxon>
        <taxon>Planctomycetota</taxon>
        <taxon>Planctomycetia</taxon>
        <taxon>Planctomycetales</taxon>
        <taxon>Planctomycetaceae</taxon>
        <taxon>Rubinisphaera</taxon>
    </lineage>
</organism>
<reference evidence="4" key="1">
    <citation type="submission" date="2011-02" db="EMBL/GenBank/DDBJ databases">
        <title>The complete genome of Planctomyces brasiliensis DSM 5305.</title>
        <authorList>
            <person name="Lucas S."/>
            <person name="Copeland A."/>
            <person name="Lapidus A."/>
            <person name="Bruce D."/>
            <person name="Goodwin L."/>
            <person name="Pitluck S."/>
            <person name="Kyrpides N."/>
            <person name="Mavromatis K."/>
            <person name="Pagani I."/>
            <person name="Ivanova N."/>
            <person name="Ovchinnikova G."/>
            <person name="Lu M."/>
            <person name="Detter J.C."/>
            <person name="Han C."/>
            <person name="Land M."/>
            <person name="Hauser L."/>
            <person name="Markowitz V."/>
            <person name="Cheng J.-F."/>
            <person name="Hugenholtz P."/>
            <person name="Woyke T."/>
            <person name="Wu D."/>
            <person name="Tindall B."/>
            <person name="Pomrenke H.G."/>
            <person name="Brambilla E."/>
            <person name="Klenk H.-P."/>
            <person name="Eisen J.A."/>
        </authorList>
    </citation>
    <scope>NUCLEOTIDE SEQUENCE [LARGE SCALE GENOMIC DNA]</scope>
    <source>
        <strain evidence="4">ATCC 49424 / DSM 5305 / JCM 21570 / NBRC 103401 / IFAM 1448</strain>
    </source>
</reference>
<dbReference type="Pfam" id="PF01571">
    <property type="entry name" value="GCV_T"/>
    <property type="match status" value="1"/>
</dbReference>
<dbReference type="InterPro" id="IPR006222">
    <property type="entry name" value="GCVT_N"/>
</dbReference>
<dbReference type="OrthoDB" id="9796287at2"/>
<proteinExistence type="predicted"/>
<dbReference type="Gene3D" id="3.30.1360.120">
    <property type="entry name" value="Probable tRNA modification gtpase trme, domain 1"/>
    <property type="match status" value="1"/>
</dbReference>
<gene>
    <name evidence="3" type="ordered locus">Plabr_2822</name>
</gene>
<dbReference type="InterPro" id="IPR045179">
    <property type="entry name" value="YgfZ/GcvT"/>
</dbReference>
<dbReference type="PANTHER" id="PTHR22602:SF0">
    <property type="entry name" value="TRANSFERASE CAF17, MITOCHONDRIAL-RELATED"/>
    <property type="match status" value="1"/>
</dbReference>
<accession>F0STF9</accession>
<dbReference type="NCBIfam" id="TIGR03317">
    <property type="entry name" value="ygfZ_signature"/>
    <property type="match status" value="1"/>
</dbReference>
<dbReference type="STRING" id="756272.Plabr_2822"/>
<dbReference type="RefSeq" id="WP_013629143.1">
    <property type="nucleotide sequence ID" value="NC_015174.1"/>
</dbReference>
<evidence type="ECO:0000256" key="1">
    <source>
        <dbReference type="ARBA" id="ARBA00022946"/>
    </source>
</evidence>
<dbReference type="eggNOG" id="COG0354">
    <property type="taxonomic scope" value="Bacteria"/>
</dbReference>
<dbReference type="GO" id="GO:0016226">
    <property type="term" value="P:iron-sulfur cluster assembly"/>
    <property type="evidence" value="ECO:0007669"/>
    <property type="project" value="TreeGrafter"/>
</dbReference>
<dbReference type="InterPro" id="IPR017703">
    <property type="entry name" value="YgfZ/GCV_T_CS"/>
</dbReference>
<dbReference type="EMBL" id="CP002546">
    <property type="protein sequence ID" value="ADY60421.1"/>
    <property type="molecule type" value="Genomic_DNA"/>
</dbReference>
<dbReference type="SUPFAM" id="SSF103025">
    <property type="entry name" value="Folate-binding domain"/>
    <property type="match status" value="1"/>
</dbReference>
<dbReference type="Proteomes" id="UP000006860">
    <property type="component" value="Chromosome"/>
</dbReference>
<dbReference type="InterPro" id="IPR027266">
    <property type="entry name" value="TrmE/GcvT-like"/>
</dbReference>
<feature type="domain" description="GCVT N-terminal" evidence="2">
    <location>
        <begin position="14"/>
        <end position="223"/>
    </location>
</feature>
<evidence type="ECO:0000259" key="2">
    <source>
        <dbReference type="Pfam" id="PF01571"/>
    </source>
</evidence>